<protein>
    <submittedName>
        <fullName evidence="1">Uncharacterized protein</fullName>
    </submittedName>
</protein>
<gene>
    <name evidence="1" type="ORF">OVA965_LOCUS30298</name>
    <name evidence="2" type="ORF">TMI583_LOCUS31098</name>
</gene>
<accession>A0A8S2EX77</accession>
<dbReference type="EMBL" id="CAJNOK010021931">
    <property type="protein sequence ID" value="CAF1339981.1"/>
    <property type="molecule type" value="Genomic_DNA"/>
</dbReference>
<sequence length="74" mass="8571">MLACSISSSDKIFRGIRDHPTRDDVDDDLYADLRLYYADRSLVTLHVSLDRDDDTLAADLRRLRLASRAAYRRL</sequence>
<organism evidence="1 3">
    <name type="scientific">Didymodactylos carnosus</name>
    <dbReference type="NCBI Taxonomy" id="1234261"/>
    <lineage>
        <taxon>Eukaryota</taxon>
        <taxon>Metazoa</taxon>
        <taxon>Spiralia</taxon>
        <taxon>Gnathifera</taxon>
        <taxon>Rotifera</taxon>
        <taxon>Eurotatoria</taxon>
        <taxon>Bdelloidea</taxon>
        <taxon>Philodinida</taxon>
        <taxon>Philodinidae</taxon>
        <taxon>Didymodactylos</taxon>
    </lineage>
</organism>
<dbReference type="AlphaFoldDB" id="A0A8S2EX77"/>
<dbReference type="Proteomes" id="UP000682733">
    <property type="component" value="Unassembled WGS sequence"/>
</dbReference>
<evidence type="ECO:0000313" key="2">
    <source>
        <dbReference type="EMBL" id="CAF4151295.1"/>
    </source>
</evidence>
<dbReference type="Proteomes" id="UP000677228">
    <property type="component" value="Unassembled WGS sequence"/>
</dbReference>
<reference evidence="1" key="1">
    <citation type="submission" date="2021-02" db="EMBL/GenBank/DDBJ databases">
        <authorList>
            <person name="Nowell W R."/>
        </authorList>
    </citation>
    <scope>NUCLEOTIDE SEQUENCE</scope>
</reference>
<evidence type="ECO:0000313" key="1">
    <source>
        <dbReference type="EMBL" id="CAF1339981.1"/>
    </source>
</evidence>
<dbReference type="EMBL" id="CAJOBA010043559">
    <property type="protein sequence ID" value="CAF4151295.1"/>
    <property type="molecule type" value="Genomic_DNA"/>
</dbReference>
<comment type="caution">
    <text evidence="1">The sequence shown here is derived from an EMBL/GenBank/DDBJ whole genome shotgun (WGS) entry which is preliminary data.</text>
</comment>
<name>A0A8S2EX77_9BILA</name>
<proteinExistence type="predicted"/>
<evidence type="ECO:0000313" key="3">
    <source>
        <dbReference type="Proteomes" id="UP000677228"/>
    </source>
</evidence>